<evidence type="ECO:0000313" key="7">
    <source>
        <dbReference type="EMBL" id="KNC72942.1"/>
    </source>
</evidence>
<dbReference type="Pfam" id="PF00066">
    <property type="entry name" value="Notch"/>
    <property type="match status" value="1"/>
</dbReference>
<dbReference type="EMBL" id="KQ246300">
    <property type="protein sequence ID" value="KNC72942.1"/>
    <property type="molecule type" value="Genomic_DNA"/>
</dbReference>
<evidence type="ECO:0000256" key="2">
    <source>
        <dbReference type="ARBA" id="ARBA00023157"/>
    </source>
</evidence>
<evidence type="ECO:0000256" key="1">
    <source>
        <dbReference type="ARBA" id="ARBA00022737"/>
    </source>
</evidence>
<protein>
    <recommendedName>
        <fullName evidence="6">LNR domain-containing protein</fullName>
    </recommendedName>
</protein>
<feature type="domain" description="LNR" evidence="6">
    <location>
        <begin position="197"/>
        <end position="230"/>
    </location>
</feature>
<accession>A0A0L0F899</accession>
<dbReference type="Proteomes" id="UP000054560">
    <property type="component" value="Unassembled WGS sequence"/>
</dbReference>
<keyword evidence="8" id="KW-1185">Reference proteome</keyword>
<gene>
    <name evidence="7" type="ORF">SARC_14496</name>
</gene>
<feature type="region of interest" description="Disordered" evidence="4">
    <location>
        <begin position="149"/>
        <end position="194"/>
    </location>
</feature>
<keyword evidence="5" id="KW-0812">Transmembrane</keyword>
<dbReference type="GeneID" id="25915000"/>
<name>A0A0L0F899_9EUKA</name>
<sequence length="329" mass="34590">MSSHRPLPTAPAWNSYDNVHESKSSDQIYETLDETNTYFKGKYDPPPTYGGDGGDGRATGLTRKKKIAIGSAFGVLVVALIVMGVALSLLISQGSDTPHTQPLSSEPLTVAQTLPTVSASLTLTSAASASQEITQSTLPSPTIITSMSLSRSLTSVTPSPSTSPSHTLSNSPTLSASASTSMAPSQTPSMTPSPSTKYCSSGCVQTMLGNQECDIVCDVSACSWDGGDCDNDIAALADLSGELQDKPLVIVPMKVISGNNDRVIDLFSMGLNATVRTMFDRCKIECERWTACASFEIVVDKEICTLAKVKPGDEGVELKTDNNAALGYS</sequence>
<keyword evidence="3" id="KW-0325">Glycoprotein</keyword>
<feature type="transmembrane region" description="Helical" evidence="5">
    <location>
        <begin position="67"/>
        <end position="91"/>
    </location>
</feature>
<evidence type="ECO:0000259" key="6">
    <source>
        <dbReference type="Pfam" id="PF00066"/>
    </source>
</evidence>
<proteinExistence type="predicted"/>
<dbReference type="AlphaFoldDB" id="A0A0L0F899"/>
<evidence type="ECO:0000256" key="4">
    <source>
        <dbReference type="SAM" id="MobiDB-lite"/>
    </source>
</evidence>
<keyword evidence="1" id="KW-0677">Repeat</keyword>
<evidence type="ECO:0000256" key="3">
    <source>
        <dbReference type="ARBA" id="ARBA00023180"/>
    </source>
</evidence>
<reference evidence="7 8" key="1">
    <citation type="submission" date="2011-02" db="EMBL/GenBank/DDBJ databases">
        <title>The Genome Sequence of Sphaeroforma arctica JP610.</title>
        <authorList>
            <consortium name="The Broad Institute Genome Sequencing Platform"/>
            <person name="Russ C."/>
            <person name="Cuomo C."/>
            <person name="Young S.K."/>
            <person name="Zeng Q."/>
            <person name="Gargeya S."/>
            <person name="Alvarado L."/>
            <person name="Berlin A."/>
            <person name="Chapman S.B."/>
            <person name="Chen Z."/>
            <person name="Freedman E."/>
            <person name="Gellesch M."/>
            <person name="Goldberg J."/>
            <person name="Griggs A."/>
            <person name="Gujja S."/>
            <person name="Heilman E."/>
            <person name="Heiman D."/>
            <person name="Howarth C."/>
            <person name="Mehta T."/>
            <person name="Neiman D."/>
            <person name="Pearson M."/>
            <person name="Roberts A."/>
            <person name="Saif S."/>
            <person name="Shea T."/>
            <person name="Shenoy N."/>
            <person name="Sisk P."/>
            <person name="Stolte C."/>
            <person name="Sykes S."/>
            <person name="White J."/>
            <person name="Yandava C."/>
            <person name="Burger G."/>
            <person name="Gray M.W."/>
            <person name="Holland P.W.H."/>
            <person name="King N."/>
            <person name="Lang F.B.F."/>
            <person name="Roger A.J."/>
            <person name="Ruiz-Trillo I."/>
            <person name="Haas B."/>
            <person name="Nusbaum C."/>
            <person name="Birren B."/>
        </authorList>
    </citation>
    <scope>NUCLEOTIDE SEQUENCE [LARGE SCALE GENOMIC DNA]</scope>
    <source>
        <strain evidence="7 8">JP610</strain>
    </source>
</reference>
<organism evidence="7 8">
    <name type="scientific">Sphaeroforma arctica JP610</name>
    <dbReference type="NCBI Taxonomy" id="667725"/>
    <lineage>
        <taxon>Eukaryota</taxon>
        <taxon>Ichthyosporea</taxon>
        <taxon>Ichthyophonida</taxon>
        <taxon>Sphaeroforma</taxon>
    </lineage>
</organism>
<evidence type="ECO:0000313" key="8">
    <source>
        <dbReference type="Proteomes" id="UP000054560"/>
    </source>
</evidence>
<keyword evidence="5" id="KW-0472">Membrane</keyword>
<dbReference type="Gene3D" id="4.10.470.20">
    <property type="match status" value="1"/>
</dbReference>
<keyword evidence="5" id="KW-1133">Transmembrane helix</keyword>
<dbReference type="InterPro" id="IPR000800">
    <property type="entry name" value="Notch_dom"/>
</dbReference>
<dbReference type="RefSeq" id="XP_014146844.1">
    <property type="nucleotide sequence ID" value="XM_014291369.1"/>
</dbReference>
<feature type="region of interest" description="Disordered" evidence="4">
    <location>
        <begin position="37"/>
        <end position="57"/>
    </location>
</feature>
<keyword evidence="2" id="KW-1015">Disulfide bond</keyword>
<evidence type="ECO:0000256" key="5">
    <source>
        <dbReference type="SAM" id="Phobius"/>
    </source>
</evidence>
<dbReference type="OrthoDB" id="263283at2759"/>